<dbReference type="AlphaFoldDB" id="A0A0F9G461"/>
<sequence>MVRIRSNFVSGVIDNNPLAIGGLTLNATELADLAVVASPDIAAIILDPTGGAGDPEIVHVTAHTGSATTATIVRAREGTVAREHLLSVSWVHGPTVQDLTPPRELWIPNVQSDGGNRAPYINGIGDFPYSRLDSA</sequence>
<organism evidence="1">
    <name type="scientific">marine sediment metagenome</name>
    <dbReference type="NCBI Taxonomy" id="412755"/>
    <lineage>
        <taxon>unclassified sequences</taxon>
        <taxon>metagenomes</taxon>
        <taxon>ecological metagenomes</taxon>
    </lineage>
</organism>
<comment type="caution">
    <text evidence="1">The sequence shown here is derived from an EMBL/GenBank/DDBJ whole genome shotgun (WGS) entry which is preliminary data.</text>
</comment>
<gene>
    <name evidence="1" type="ORF">LCGC14_1874620</name>
</gene>
<name>A0A0F9G461_9ZZZZ</name>
<dbReference type="EMBL" id="LAZR01019186">
    <property type="protein sequence ID" value="KKL93443.1"/>
    <property type="molecule type" value="Genomic_DNA"/>
</dbReference>
<evidence type="ECO:0000313" key="1">
    <source>
        <dbReference type="EMBL" id="KKL93443.1"/>
    </source>
</evidence>
<reference evidence="1" key="1">
    <citation type="journal article" date="2015" name="Nature">
        <title>Complex archaea that bridge the gap between prokaryotes and eukaryotes.</title>
        <authorList>
            <person name="Spang A."/>
            <person name="Saw J.H."/>
            <person name="Jorgensen S.L."/>
            <person name="Zaremba-Niedzwiedzka K."/>
            <person name="Martijn J."/>
            <person name="Lind A.E."/>
            <person name="van Eijk R."/>
            <person name="Schleper C."/>
            <person name="Guy L."/>
            <person name="Ettema T.J."/>
        </authorList>
    </citation>
    <scope>NUCLEOTIDE SEQUENCE</scope>
</reference>
<feature type="non-terminal residue" evidence="1">
    <location>
        <position position="135"/>
    </location>
</feature>
<accession>A0A0F9G461</accession>
<proteinExistence type="predicted"/>
<protein>
    <submittedName>
        <fullName evidence="1">Uncharacterized protein</fullName>
    </submittedName>
</protein>